<keyword evidence="2" id="KW-1185">Reference proteome</keyword>
<dbReference type="PANTHER" id="PTHR38116:SF5">
    <property type="entry name" value="BZIP DOMAIN-CONTAINING PROTEIN"/>
    <property type="match status" value="1"/>
</dbReference>
<dbReference type="InterPro" id="IPR021833">
    <property type="entry name" value="DUF3425"/>
</dbReference>
<dbReference type="PANTHER" id="PTHR38116">
    <property type="entry name" value="CHROMOSOME 7, WHOLE GENOME SHOTGUN SEQUENCE"/>
    <property type="match status" value="1"/>
</dbReference>
<dbReference type="EMBL" id="JAQJAC010000004">
    <property type="protein sequence ID" value="KAJ5585652.1"/>
    <property type="molecule type" value="Genomic_DNA"/>
</dbReference>
<organism evidence="1 2">
    <name type="scientific">Penicillium hetheringtonii</name>
    <dbReference type="NCBI Taxonomy" id="911720"/>
    <lineage>
        <taxon>Eukaryota</taxon>
        <taxon>Fungi</taxon>
        <taxon>Dikarya</taxon>
        <taxon>Ascomycota</taxon>
        <taxon>Pezizomycotina</taxon>
        <taxon>Eurotiomycetes</taxon>
        <taxon>Eurotiomycetidae</taxon>
        <taxon>Eurotiales</taxon>
        <taxon>Aspergillaceae</taxon>
        <taxon>Penicillium</taxon>
    </lineage>
</organism>
<accession>A0AAD6GSC2</accession>
<comment type="caution">
    <text evidence="1">The sequence shown here is derived from an EMBL/GenBank/DDBJ whole genome shotgun (WGS) entry which is preliminary data.</text>
</comment>
<name>A0AAD6GSC2_9EURO</name>
<reference evidence="1 2" key="1">
    <citation type="journal article" date="2023" name="IMA Fungus">
        <title>Comparative genomic study of the Penicillium genus elucidates a diverse pangenome and 15 lateral gene transfer events.</title>
        <authorList>
            <person name="Petersen C."/>
            <person name="Sorensen T."/>
            <person name="Nielsen M.R."/>
            <person name="Sondergaard T.E."/>
            <person name="Sorensen J.L."/>
            <person name="Fitzpatrick D.A."/>
            <person name="Frisvad J.C."/>
            <person name="Nielsen K.L."/>
        </authorList>
    </citation>
    <scope>NUCLEOTIDE SEQUENCE [LARGE SCALE GENOMIC DNA]</scope>
    <source>
        <strain evidence="1 2">IBT 29057</strain>
    </source>
</reference>
<evidence type="ECO:0000313" key="1">
    <source>
        <dbReference type="EMBL" id="KAJ5585652.1"/>
    </source>
</evidence>
<sequence>MFELNRDTVSTPPISPPQIQSHFGLGERQKHRLQELEALVAVQTPRTENGLSMPNSQEESDLPNCLLKRKPGCSTTNFAAPPSGIFRSKMTEDDPMQALAFIGKYLGGVDTSTSARIRSGEITIRDIFKAGLNSLNLPSGNPTQEPCVEDNATPCPALRTDKILVLEKRRLSNPPSLPSVSTNHLRLKQLSTISALRANAERFGLTFEELTDPATGSLFYDQAIGRDGTKSISPELLESMPDLKPIYAQFKHPHHVYIDLIPCPKFRQQFIQLTTMKPSSINQGEFCADLENDGLICWASYTGSDNEVSGSSAPWDIRSWEAQPWFLKKWWLVFGDESGMYQQSKWWHEFRGDHLPYFGNIN</sequence>
<dbReference type="Proteomes" id="UP001216150">
    <property type="component" value="Unassembled WGS sequence"/>
</dbReference>
<dbReference type="AlphaFoldDB" id="A0AAD6GSC2"/>
<gene>
    <name evidence="1" type="ORF">N7450_005439</name>
</gene>
<proteinExistence type="predicted"/>
<dbReference type="Pfam" id="PF11905">
    <property type="entry name" value="DUF3425"/>
    <property type="match status" value="1"/>
</dbReference>
<protein>
    <submittedName>
        <fullName evidence="1">Uncharacterized protein</fullName>
    </submittedName>
</protein>
<evidence type="ECO:0000313" key="2">
    <source>
        <dbReference type="Proteomes" id="UP001216150"/>
    </source>
</evidence>